<evidence type="ECO:0000313" key="3">
    <source>
        <dbReference type="EMBL" id="MBP2620886.1"/>
    </source>
</evidence>
<keyword evidence="4" id="KW-1185">Reference proteome</keyword>
<name>A0ABS5AWP9_9STRE</name>
<dbReference type="PANTHER" id="PTHR34980">
    <property type="entry name" value="INNER MEMBRANE PROTEIN-RELATED-RELATED"/>
    <property type="match status" value="1"/>
</dbReference>
<keyword evidence="2" id="KW-0472">Membrane</keyword>
<gene>
    <name evidence="3" type="ORF">DHL47_05955</name>
</gene>
<dbReference type="RefSeq" id="WP_209551205.1">
    <property type="nucleotide sequence ID" value="NZ_QFAY01000010.1"/>
</dbReference>
<dbReference type="Proteomes" id="UP001519349">
    <property type="component" value="Unassembled WGS sequence"/>
</dbReference>
<comment type="caution">
    <text evidence="3">The sequence shown here is derived from an EMBL/GenBank/DDBJ whole genome shotgun (WGS) entry which is preliminary data.</text>
</comment>
<keyword evidence="2" id="KW-1133">Transmembrane helix</keyword>
<evidence type="ECO:0000256" key="1">
    <source>
        <dbReference type="SAM" id="MobiDB-lite"/>
    </source>
</evidence>
<dbReference type="PANTHER" id="PTHR34980:SF2">
    <property type="entry name" value="INNER MEMBRANE PROTEIN YHAH-RELATED"/>
    <property type="match status" value="1"/>
</dbReference>
<feature type="region of interest" description="Disordered" evidence="1">
    <location>
        <begin position="142"/>
        <end position="162"/>
    </location>
</feature>
<proteinExistence type="predicted"/>
<dbReference type="InterPro" id="IPR008523">
    <property type="entry name" value="DUF805"/>
</dbReference>
<feature type="transmembrane region" description="Helical" evidence="2">
    <location>
        <begin position="60"/>
        <end position="85"/>
    </location>
</feature>
<feature type="transmembrane region" description="Helical" evidence="2">
    <location>
        <begin position="24"/>
        <end position="48"/>
    </location>
</feature>
<evidence type="ECO:0000313" key="4">
    <source>
        <dbReference type="Proteomes" id="UP001519349"/>
    </source>
</evidence>
<keyword evidence="2" id="KW-0812">Transmembrane</keyword>
<accession>A0ABS5AWP9</accession>
<dbReference type="Pfam" id="PF05656">
    <property type="entry name" value="DUF805"/>
    <property type="match status" value="1"/>
</dbReference>
<sequence>MFDAYKKFWTGYVDFTGRSTRSDYWFAVLANVLLFILFYAVLGILAVIDVSANQGAGNFGIITSLILLTAVTVYIIAALLPSLAIRIRRLRDGGYHWACMFLILIPGIGGIILLVLMCQPSKYEYAQTYNNQGYSDYQNAQNQQSVQNPYQNQSSDQSPFQN</sequence>
<protein>
    <submittedName>
        <fullName evidence="3">DUF805 domain-containing protein</fullName>
    </submittedName>
</protein>
<dbReference type="EMBL" id="QFAY01000010">
    <property type="protein sequence ID" value="MBP2620886.1"/>
    <property type="molecule type" value="Genomic_DNA"/>
</dbReference>
<feature type="transmembrane region" description="Helical" evidence="2">
    <location>
        <begin position="97"/>
        <end position="117"/>
    </location>
</feature>
<evidence type="ECO:0000256" key="2">
    <source>
        <dbReference type="SAM" id="Phobius"/>
    </source>
</evidence>
<reference evidence="3 4" key="1">
    <citation type="submission" date="2018-05" db="EMBL/GenBank/DDBJ databases">
        <title>Draft genome sequence of Streptococcus panodentis CCUG 70867T.</title>
        <authorList>
            <person name="Salva-Serra F."/>
            <person name="Mendez V."/>
            <person name="Jaen-Luchoro D."/>
            <person name="Gonzales-Siles L."/>
            <person name="Karlsson R."/>
            <person name="Engstrom-Jakobsson H."/>
            <person name="Busquets A."/>
            <person name="Gomila M."/>
            <person name="Pineiro-Iglesias B."/>
            <person name="Bennasar-Figueras A."/>
            <person name="Seeger M."/>
            <person name="Moore E."/>
        </authorList>
    </citation>
    <scope>NUCLEOTIDE SEQUENCE [LARGE SCALE GENOMIC DNA]</scope>
    <source>
        <strain evidence="3 4">CCUG 70867</strain>
    </source>
</reference>
<organism evidence="3 4">
    <name type="scientific">Streptococcus panodentis</name>
    <dbReference type="NCBI Taxonomy" id="1581472"/>
    <lineage>
        <taxon>Bacteria</taxon>
        <taxon>Bacillati</taxon>
        <taxon>Bacillota</taxon>
        <taxon>Bacilli</taxon>
        <taxon>Lactobacillales</taxon>
        <taxon>Streptococcaceae</taxon>
        <taxon>Streptococcus</taxon>
    </lineage>
</organism>